<evidence type="ECO:0000313" key="7">
    <source>
        <dbReference type="EMBL" id="SVC40492.1"/>
    </source>
</evidence>
<dbReference type="GO" id="GO:0016020">
    <property type="term" value="C:membrane"/>
    <property type="evidence" value="ECO:0007669"/>
    <property type="project" value="UniProtKB-SubCell"/>
</dbReference>
<name>A0A382LZJ5_9ZZZZ</name>
<feature type="transmembrane region" description="Helical" evidence="5">
    <location>
        <begin position="12"/>
        <end position="30"/>
    </location>
</feature>
<feature type="transmembrane region" description="Helical" evidence="5">
    <location>
        <begin position="42"/>
        <end position="61"/>
    </location>
</feature>
<evidence type="ECO:0000259" key="6">
    <source>
        <dbReference type="Pfam" id="PF00892"/>
    </source>
</evidence>
<dbReference type="AlphaFoldDB" id="A0A382LZJ5"/>
<dbReference type="PANTHER" id="PTHR22911:SF6">
    <property type="entry name" value="SOLUTE CARRIER FAMILY 35 MEMBER G1"/>
    <property type="match status" value="1"/>
</dbReference>
<evidence type="ECO:0000256" key="5">
    <source>
        <dbReference type="SAM" id="Phobius"/>
    </source>
</evidence>
<dbReference type="PANTHER" id="PTHR22911">
    <property type="entry name" value="ACYL-MALONYL CONDENSING ENZYME-RELATED"/>
    <property type="match status" value="1"/>
</dbReference>
<dbReference type="SUPFAM" id="SSF103481">
    <property type="entry name" value="Multidrug resistance efflux transporter EmrE"/>
    <property type="match status" value="1"/>
</dbReference>
<evidence type="ECO:0000256" key="3">
    <source>
        <dbReference type="ARBA" id="ARBA00022989"/>
    </source>
</evidence>
<proteinExistence type="predicted"/>
<keyword evidence="2 5" id="KW-0812">Transmembrane</keyword>
<protein>
    <recommendedName>
        <fullName evidence="6">EamA domain-containing protein</fullName>
    </recommendedName>
</protein>
<accession>A0A382LZJ5</accession>
<feature type="transmembrane region" description="Helical" evidence="5">
    <location>
        <begin position="125"/>
        <end position="141"/>
    </location>
</feature>
<evidence type="ECO:0000256" key="2">
    <source>
        <dbReference type="ARBA" id="ARBA00022692"/>
    </source>
</evidence>
<feature type="transmembrane region" description="Helical" evidence="5">
    <location>
        <begin position="73"/>
        <end position="89"/>
    </location>
</feature>
<dbReference type="Pfam" id="PF00892">
    <property type="entry name" value="EamA"/>
    <property type="match status" value="1"/>
</dbReference>
<keyword evidence="3 5" id="KW-1133">Transmembrane helix</keyword>
<reference evidence="7" key="1">
    <citation type="submission" date="2018-05" db="EMBL/GenBank/DDBJ databases">
        <authorList>
            <person name="Lanie J.A."/>
            <person name="Ng W.-L."/>
            <person name="Kazmierczak K.M."/>
            <person name="Andrzejewski T.M."/>
            <person name="Davidsen T.M."/>
            <person name="Wayne K.J."/>
            <person name="Tettelin H."/>
            <person name="Glass J.I."/>
            <person name="Rusch D."/>
            <person name="Podicherti R."/>
            <person name="Tsui H.-C.T."/>
            <person name="Winkler M.E."/>
        </authorList>
    </citation>
    <scope>NUCLEOTIDE SEQUENCE</scope>
</reference>
<dbReference type="InterPro" id="IPR037185">
    <property type="entry name" value="EmrE-like"/>
</dbReference>
<keyword evidence="4 5" id="KW-0472">Membrane</keyword>
<gene>
    <name evidence="7" type="ORF">METZ01_LOCUS293346</name>
</gene>
<evidence type="ECO:0000256" key="1">
    <source>
        <dbReference type="ARBA" id="ARBA00004141"/>
    </source>
</evidence>
<feature type="non-terminal residue" evidence="7">
    <location>
        <position position="158"/>
    </location>
</feature>
<feature type="domain" description="EamA" evidence="6">
    <location>
        <begin position="11"/>
        <end position="141"/>
    </location>
</feature>
<feature type="transmembrane region" description="Helical" evidence="5">
    <location>
        <begin position="95"/>
        <end position="118"/>
    </location>
</feature>
<dbReference type="InterPro" id="IPR000620">
    <property type="entry name" value="EamA_dom"/>
</dbReference>
<dbReference type="Gene3D" id="1.10.3730.20">
    <property type="match status" value="1"/>
</dbReference>
<organism evidence="7">
    <name type="scientific">marine metagenome</name>
    <dbReference type="NCBI Taxonomy" id="408172"/>
    <lineage>
        <taxon>unclassified sequences</taxon>
        <taxon>metagenomes</taxon>
        <taxon>ecological metagenomes</taxon>
    </lineage>
</organism>
<evidence type="ECO:0000256" key="4">
    <source>
        <dbReference type="ARBA" id="ARBA00023136"/>
    </source>
</evidence>
<dbReference type="EMBL" id="UINC01089417">
    <property type="protein sequence ID" value="SVC40492.1"/>
    <property type="molecule type" value="Genomic_DNA"/>
</dbReference>
<sequence length="158" mass="17773">MELKILNTNNKAILLMIISALSFSIMAAIVKATPHTVAVKAFSRQIFGCIFVLLIILINNYRILPLKKNIIKLVLRCLFGTVGIYLYFYSIDNLLLANASMLTRLSPFFVMLFAFLILKEPINSLNWFIIVPIIIGCGFIIKPNSELYNPASIFAILS</sequence>
<comment type="subcellular location">
    <subcellularLocation>
        <location evidence="1">Membrane</location>
        <topology evidence="1">Multi-pass membrane protein</topology>
    </subcellularLocation>
</comment>